<sequence>MMDKFRSEQLIDDNVYNSITDSLEGTRYSEKQIGNVKGQNVITANIILVDTTVGQHNPKSLSWSYAFCKVAVKKLMGQEQNDLMRYMLYLQQKEWLETSGPYCRLLLEKCIAYEKYLPPLFHNRTLD</sequence>
<name>A0A915HXB4_ROMCU</name>
<dbReference type="AlphaFoldDB" id="A0A915HXB4"/>
<evidence type="ECO:0000313" key="2">
    <source>
        <dbReference type="WBParaSite" id="nRc.2.0.1.t05941-RA"/>
    </source>
</evidence>
<accession>A0A915HXB4</accession>
<evidence type="ECO:0000313" key="1">
    <source>
        <dbReference type="Proteomes" id="UP000887565"/>
    </source>
</evidence>
<dbReference type="Proteomes" id="UP000887565">
    <property type="component" value="Unplaced"/>
</dbReference>
<dbReference type="WBParaSite" id="nRc.2.0.1.t05941-RA">
    <property type="protein sequence ID" value="nRc.2.0.1.t05941-RA"/>
    <property type="gene ID" value="nRc.2.0.1.g05941"/>
</dbReference>
<keyword evidence="1" id="KW-1185">Reference proteome</keyword>
<organism evidence="1 2">
    <name type="scientific">Romanomermis culicivorax</name>
    <name type="common">Nematode worm</name>
    <dbReference type="NCBI Taxonomy" id="13658"/>
    <lineage>
        <taxon>Eukaryota</taxon>
        <taxon>Metazoa</taxon>
        <taxon>Ecdysozoa</taxon>
        <taxon>Nematoda</taxon>
        <taxon>Enoplea</taxon>
        <taxon>Dorylaimia</taxon>
        <taxon>Mermithida</taxon>
        <taxon>Mermithoidea</taxon>
        <taxon>Mermithidae</taxon>
        <taxon>Romanomermis</taxon>
    </lineage>
</organism>
<reference evidence="2" key="1">
    <citation type="submission" date="2022-11" db="UniProtKB">
        <authorList>
            <consortium name="WormBaseParasite"/>
        </authorList>
    </citation>
    <scope>IDENTIFICATION</scope>
</reference>
<protein>
    <submittedName>
        <fullName evidence="2">Uncharacterized protein</fullName>
    </submittedName>
</protein>
<proteinExistence type="predicted"/>